<gene>
    <name evidence="3" type="ORF">J2R99_001082</name>
</gene>
<feature type="domain" description="Glycosyltransferase 2-like" evidence="2">
    <location>
        <begin position="14"/>
        <end position="167"/>
    </location>
</feature>
<dbReference type="PANTHER" id="PTHR48090:SF7">
    <property type="entry name" value="RFBJ PROTEIN"/>
    <property type="match status" value="1"/>
</dbReference>
<keyword evidence="1" id="KW-0472">Membrane</keyword>
<evidence type="ECO:0000313" key="3">
    <source>
        <dbReference type="EMBL" id="MDQ0325233.1"/>
    </source>
</evidence>
<dbReference type="InterPro" id="IPR001173">
    <property type="entry name" value="Glyco_trans_2-like"/>
</dbReference>
<keyword evidence="1" id="KW-0812">Transmembrane</keyword>
<organism evidence="3 4">
    <name type="scientific">Rhodopseudomonas julia</name>
    <dbReference type="NCBI Taxonomy" id="200617"/>
    <lineage>
        <taxon>Bacteria</taxon>
        <taxon>Pseudomonadati</taxon>
        <taxon>Pseudomonadota</taxon>
        <taxon>Alphaproteobacteria</taxon>
        <taxon>Hyphomicrobiales</taxon>
        <taxon>Nitrobacteraceae</taxon>
        <taxon>Rhodopseudomonas</taxon>
    </lineage>
</organism>
<comment type="caution">
    <text evidence="3">The sequence shown here is derived from an EMBL/GenBank/DDBJ whole genome shotgun (WGS) entry which is preliminary data.</text>
</comment>
<dbReference type="CDD" id="cd04179">
    <property type="entry name" value="DPM_DPG-synthase_like"/>
    <property type="match status" value="1"/>
</dbReference>
<evidence type="ECO:0000256" key="1">
    <source>
        <dbReference type="SAM" id="Phobius"/>
    </source>
</evidence>
<dbReference type="Pfam" id="PF00535">
    <property type="entry name" value="Glycos_transf_2"/>
    <property type="match status" value="1"/>
</dbReference>
<reference evidence="3 4" key="1">
    <citation type="submission" date="2023-07" db="EMBL/GenBank/DDBJ databases">
        <title>Genomic Encyclopedia of Type Strains, Phase IV (KMG-IV): sequencing the most valuable type-strain genomes for metagenomic binning, comparative biology and taxonomic classification.</title>
        <authorList>
            <person name="Goeker M."/>
        </authorList>
    </citation>
    <scope>NUCLEOTIDE SEQUENCE [LARGE SCALE GENOMIC DNA]</scope>
    <source>
        <strain evidence="3 4">DSM 11549</strain>
    </source>
</reference>
<dbReference type="EMBL" id="JAUSUK010000001">
    <property type="protein sequence ID" value="MDQ0325233.1"/>
    <property type="molecule type" value="Genomic_DNA"/>
</dbReference>
<proteinExistence type="predicted"/>
<dbReference type="InterPro" id="IPR029044">
    <property type="entry name" value="Nucleotide-diphossugar_trans"/>
</dbReference>
<keyword evidence="1" id="KW-1133">Transmembrane helix</keyword>
<feature type="transmembrane region" description="Helical" evidence="1">
    <location>
        <begin position="264"/>
        <end position="288"/>
    </location>
</feature>
<dbReference type="Proteomes" id="UP001230253">
    <property type="component" value="Unassembled WGS sequence"/>
</dbReference>
<dbReference type="InterPro" id="IPR050256">
    <property type="entry name" value="Glycosyltransferase_2"/>
</dbReference>
<evidence type="ECO:0000313" key="4">
    <source>
        <dbReference type="Proteomes" id="UP001230253"/>
    </source>
</evidence>
<dbReference type="RefSeq" id="WP_307153449.1">
    <property type="nucleotide sequence ID" value="NZ_JAUSUK010000001.1"/>
</dbReference>
<evidence type="ECO:0000259" key="2">
    <source>
        <dbReference type="Pfam" id="PF00535"/>
    </source>
</evidence>
<name>A0ABU0C3Z4_9BRAD</name>
<accession>A0ABU0C3Z4</accession>
<protein>
    <recommendedName>
        <fullName evidence="2">Glycosyltransferase 2-like domain-containing protein</fullName>
    </recommendedName>
</protein>
<feature type="transmembrane region" description="Helical" evidence="1">
    <location>
        <begin position="236"/>
        <end position="258"/>
    </location>
</feature>
<keyword evidence="4" id="KW-1185">Reference proteome</keyword>
<dbReference type="Gene3D" id="3.90.550.10">
    <property type="entry name" value="Spore Coat Polysaccharide Biosynthesis Protein SpsA, Chain A"/>
    <property type="match status" value="1"/>
</dbReference>
<dbReference type="PANTHER" id="PTHR48090">
    <property type="entry name" value="UNDECAPRENYL-PHOSPHATE 4-DEOXY-4-FORMAMIDO-L-ARABINOSE TRANSFERASE-RELATED"/>
    <property type="match status" value="1"/>
</dbReference>
<sequence length="312" mass="33191">MSEFTACEGLGVAVLLPCRDQATTIENVVRGFREALPDARIYVFDENSSDDTARQARKAGARVLRGPSHTPSHAPNHAVWRMFADIDADIYLLAAGDGSCDPADASSLINALLTERVDMVVGTSAILGGCGTDDMRHGAGSVFDLYRRFFGTGLSARTSIYRALSRRFVKSFPPVSEGLSPQTELSLHASELMVPVASLSLDGGQGASERNPAENVRHAVSEVATFLRVMQVARPLPLFGIVGLVLGLLGFLAALPALSDIDSVQASALLSASAFVLAGISLSCGLILESLRRSRLEQKRILFLSVPALPIQ</sequence>
<dbReference type="SUPFAM" id="SSF53448">
    <property type="entry name" value="Nucleotide-diphospho-sugar transferases"/>
    <property type="match status" value="1"/>
</dbReference>